<comment type="cofactor">
    <cofactor evidence="2 8">
        <name>NADP(+)</name>
        <dbReference type="ChEBI" id="CHEBI:58349"/>
    </cofactor>
</comment>
<keyword evidence="8" id="KW-0521">NADP</keyword>
<protein>
    <recommendedName>
        <fullName evidence="4 8">GDP-mannose 4,6-dehydratase</fullName>
        <ecNumber evidence="4 8">4.2.1.47</ecNumber>
    </recommendedName>
    <alternativeName>
        <fullName evidence="8">GDP-D-mannose dehydratase</fullName>
    </alternativeName>
</protein>
<comment type="caution">
    <text evidence="8">Lacks conserved residue(s) required for the propagation of feature annotation.</text>
</comment>
<accession>A0A560FSF7</accession>
<dbReference type="HAMAP" id="MF_00955">
    <property type="entry name" value="GDP_Man_dehydratase"/>
    <property type="match status" value="1"/>
</dbReference>
<dbReference type="RefSeq" id="WP_145748172.1">
    <property type="nucleotide sequence ID" value="NZ_VITN01000001.1"/>
</dbReference>
<dbReference type="AlphaFoldDB" id="A0A560FSF7"/>
<evidence type="ECO:0000256" key="1">
    <source>
        <dbReference type="ARBA" id="ARBA00000188"/>
    </source>
</evidence>
<keyword evidence="5" id="KW-0536">Nodulation</keyword>
<comment type="similarity">
    <text evidence="3 8">Belongs to the NAD(P)-dependent epimerase/dehydratase family. GDP-mannose 4,6-dehydratase subfamily.</text>
</comment>
<evidence type="ECO:0000256" key="4">
    <source>
        <dbReference type="ARBA" id="ARBA00011989"/>
    </source>
</evidence>
<dbReference type="InterPro" id="IPR016040">
    <property type="entry name" value="NAD(P)-bd_dom"/>
</dbReference>
<feature type="binding site" evidence="8">
    <location>
        <position position="213"/>
    </location>
    <ligand>
        <name>NADP(+)</name>
        <dbReference type="ChEBI" id="CHEBI:58349"/>
    </ligand>
</feature>
<evidence type="ECO:0000313" key="11">
    <source>
        <dbReference type="Proteomes" id="UP000319859"/>
    </source>
</evidence>
<dbReference type="PANTHER" id="PTHR43715">
    <property type="entry name" value="GDP-MANNOSE 4,6-DEHYDRATASE"/>
    <property type="match status" value="1"/>
</dbReference>
<sequence>MQQKTALILGVSGQDGAYLAKHLLSKGYKVHGSSRRDKYQRITNLDRLGIHDDVQIHSIQTDDFYSLFRTLRILRPDEIYNLSGQTSVGLSFEVPIETFASIANGTLNILECLRMLDIPTKLFNAGSSECFGNTPLPAAEETPFQPRSPYASAKAAAFWMTANYRESYGLPVCTGILFNHESPLRPSQFVTRKIISAAARISRGSGERLRLGRLSIYRDWGWAPEYVDAMWRMLQGDAMDDFVIATGQSQSLEDFVAVSFETVGLNWRDHVDVDASLFRPSEIDHSVGNPLKAQRLLGWKAEKGISAVIAELMSTELETAAC</sequence>
<dbReference type="InterPro" id="IPR020904">
    <property type="entry name" value="Sc_DH/Rdtase_CS"/>
</dbReference>
<dbReference type="InterPro" id="IPR036291">
    <property type="entry name" value="NAD(P)-bd_dom_sf"/>
</dbReference>
<proteinExistence type="inferred from homology"/>
<evidence type="ECO:0000256" key="8">
    <source>
        <dbReference type="HAMAP-Rule" id="MF_00955"/>
    </source>
</evidence>
<name>A0A560FSF7_9PROT</name>
<dbReference type="Pfam" id="PF16363">
    <property type="entry name" value="GDP_Man_Dehyd"/>
    <property type="match status" value="1"/>
</dbReference>
<dbReference type="SUPFAM" id="SSF51735">
    <property type="entry name" value="NAD(P)-binding Rossmann-fold domains"/>
    <property type="match status" value="1"/>
</dbReference>
<keyword evidence="6 8" id="KW-0456">Lyase</keyword>
<comment type="caution">
    <text evidence="10">The sequence shown here is derived from an EMBL/GenBank/DDBJ whole genome shotgun (WGS) entry which is preliminary data.</text>
</comment>
<dbReference type="PROSITE" id="PS00061">
    <property type="entry name" value="ADH_SHORT"/>
    <property type="match status" value="1"/>
</dbReference>
<reference evidence="10 11" key="1">
    <citation type="submission" date="2019-06" db="EMBL/GenBank/DDBJ databases">
        <title>Genomic Encyclopedia of Type Strains, Phase IV (KMG-V): Genome sequencing to study the core and pangenomes of soil and plant-associated prokaryotes.</title>
        <authorList>
            <person name="Whitman W."/>
        </authorList>
    </citation>
    <scope>NUCLEOTIDE SEQUENCE [LARGE SCALE GENOMIC DNA]</scope>
    <source>
        <strain evidence="10 11">BR 11880</strain>
    </source>
</reference>
<evidence type="ECO:0000259" key="9">
    <source>
        <dbReference type="Pfam" id="PF16363"/>
    </source>
</evidence>
<dbReference type="Gene3D" id="3.90.25.10">
    <property type="entry name" value="UDP-galactose 4-epimerase, domain 1"/>
    <property type="match status" value="1"/>
</dbReference>
<evidence type="ECO:0000256" key="3">
    <source>
        <dbReference type="ARBA" id="ARBA00009263"/>
    </source>
</evidence>
<dbReference type="Proteomes" id="UP000319859">
    <property type="component" value="Unassembled WGS sequence"/>
</dbReference>
<dbReference type="Gene3D" id="3.40.50.720">
    <property type="entry name" value="NAD(P)-binding Rossmann-like Domain"/>
    <property type="match status" value="1"/>
</dbReference>
<dbReference type="CDD" id="cd05260">
    <property type="entry name" value="GDP_MD_SDR_e"/>
    <property type="match status" value="1"/>
</dbReference>
<evidence type="ECO:0000256" key="7">
    <source>
        <dbReference type="ARBA" id="ARBA00059383"/>
    </source>
</evidence>
<dbReference type="EC" id="4.2.1.47" evidence="4 8"/>
<dbReference type="PANTHER" id="PTHR43715:SF1">
    <property type="entry name" value="GDP-MANNOSE 4,6 DEHYDRATASE"/>
    <property type="match status" value="1"/>
</dbReference>
<dbReference type="FunFam" id="3.40.50.720:FF:000924">
    <property type="entry name" value="GDP-mannose 4,6 dehydratase"/>
    <property type="match status" value="1"/>
</dbReference>
<evidence type="ECO:0000313" key="10">
    <source>
        <dbReference type="EMBL" id="TWB24576.1"/>
    </source>
</evidence>
<dbReference type="GO" id="GO:0070401">
    <property type="term" value="F:NADP+ binding"/>
    <property type="evidence" value="ECO:0007669"/>
    <property type="project" value="UniProtKB-UniRule"/>
</dbReference>
<feature type="domain" description="NAD(P)-binding" evidence="9">
    <location>
        <begin position="7"/>
        <end position="311"/>
    </location>
</feature>
<comment type="function">
    <text evidence="7 8">Catalyzes the conversion of GDP-D-mannose to GDP-4-dehydro-6-deoxy-D-mannose.</text>
</comment>
<dbReference type="GO" id="GO:0042351">
    <property type="term" value="P:'de novo' GDP-L-fucose biosynthetic process"/>
    <property type="evidence" value="ECO:0007669"/>
    <property type="project" value="TreeGrafter"/>
</dbReference>
<gene>
    <name evidence="8" type="primary">gmd</name>
    <name evidence="10" type="ORF">FBZ89_101202</name>
</gene>
<dbReference type="GO" id="GO:0008446">
    <property type="term" value="F:GDP-mannose 4,6-dehydratase activity"/>
    <property type="evidence" value="ECO:0007669"/>
    <property type="project" value="UniProtKB-UniRule"/>
</dbReference>
<evidence type="ECO:0000256" key="5">
    <source>
        <dbReference type="ARBA" id="ARBA00022458"/>
    </source>
</evidence>
<organism evidence="10 11">
    <name type="scientific">Nitrospirillum amazonense</name>
    <dbReference type="NCBI Taxonomy" id="28077"/>
    <lineage>
        <taxon>Bacteria</taxon>
        <taxon>Pseudomonadati</taxon>
        <taxon>Pseudomonadota</taxon>
        <taxon>Alphaproteobacteria</taxon>
        <taxon>Rhodospirillales</taxon>
        <taxon>Azospirillaceae</taxon>
        <taxon>Nitrospirillum</taxon>
    </lineage>
</organism>
<comment type="catalytic activity">
    <reaction evidence="1 8">
        <text>GDP-alpha-D-mannose = GDP-4-dehydro-alpha-D-rhamnose + H2O</text>
        <dbReference type="Rhea" id="RHEA:23820"/>
        <dbReference type="ChEBI" id="CHEBI:15377"/>
        <dbReference type="ChEBI" id="CHEBI:57527"/>
        <dbReference type="ChEBI" id="CHEBI:57964"/>
        <dbReference type="EC" id="4.2.1.47"/>
    </reaction>
</comment>
<dbReference type="EMBL" id="VITN01000001">
    <property type="protein sequence ID" value="TWB24576.1"/>
    <property type="molecule type" value="Genomic_DNA"/>
</dbReference>
<dbReference type="OrthoDB" id="9779041at2"/>
<dbReference type="InterPro" id="IPR006368">
    <property type="entry name" value="GDP_Man_deHydtase"/>
</dbReference>
<evidence type="ECO:0000256" key="6">
    <source>
        <dbReference type="ARBA" id="ARBA00023239"/>
    </source>
</evidence>
<evidence type="ECO:0000256" key="2">
    <source>
        <dbReference type="ARBA" id="ARBA00001937"/>
    </source>
</evidence>